<proteinExistence type="predicted"/>
<dbReference type="SUPFAM" id="SSF47413">
    <property type="entry name" value="lambda repressor-like DNA-binding domains"/>
    <property type="match status" value="1"/>
</dbReference>
<dbReference type="CDD" id="cd00093">
    <property type="entry name" value="HTH_XRE"/>
    <property type="match status" value="1"/>
</dbReference>
<dbReference type="RefSeq" id="WP_184864360.1">
    <property type="nucleotide sequence ID" value="NZ_BAAAWY010000012.1"/>
</dbReference>
<sequence length="247" mass="27771">MANERLRDALLRNGLTPEQVANGIGVDPKTVERWITKGRTPYAKHRHAIAALVREAENYLWPNAVAPERATEIGGSEVIKVYPHRNSVPRELWSRLIDNAAEEVEVLVYVGMFLTEDRNLIKIFREKAQAGARIRLLFGDPASREVARRSTEEGIGKNAIAAKIGQALAFFRPLDGVPGIDIRCHGTTLYNSLYRFDDEMIVNPHIYGFQAAHAPALHLRRLSAGDLFDSYSESFETVWKAAKPPKW</sequence>
<evidence type="ECO:0000313" key="2">
    <source>
        <dbReference type="EMBL" id="MBB5893187.1"/>
    </source>
</evidence>
<dbReference type="Proteomes" id="UP000585638">
    <property type="component" value="Unassembled WGS sequence"/>
</dbReference>
<dbReference type="Gene3D" id="1.10.260.40">
    <property type="entry name" value="lambda repressor-like DNA-binding domains"/>
    <property type="match status" value="1"/>
</dbReference>
<evidence type="ECO:0000313" key="3">
    <source>
        <dbReference type="Proteomes" id="UP000585638"/>
    </source>
</evidence>
<name>A0A7W9KIP9_9PSEU</name>
<keyword evidence="3" id="KW-1185">Reference proteome</keyword>
<dbReference type="GO" id="GO:0003677">
    <property type="term" value="F:DNA binding"/>
    <property type="evidence" value="ECO:0007669"/>
    <property type="project" value="InterPro"/>
</dbReference>
<evidence type="ECO:0000259" key="1">
    <source>
        <dbReference type="Pfam" id="PF19319"/>
    </source>
</evidence>
<protein>
    <submittedName>
        <fullName evidence="2">Transcriptional regulator with XRE-family HTH domain</fullName>
    </submittedName>
</protein>
<accession>A0A7W9KIP9</accession>
<reference evidence="2 3" key="1">
    <citation type="submission" date="2020-08" db="EMBL/GenBank/DDBJ databases">
        <title>Sequencing the genomes of 1000 actinobacteria strains.</title>
        <authorList>
            <person name="Klenk H.-P."/>
        </authorList>
    </citation>
    <scope>NUCLEOTIDE SEQUENCE [LARGE SCALE GENOMIC DNA]</scope>
    <source>
        <strain evidence="2 3">DSM 43851</strain>
    </source>
</reference>
<dbReference type="AlphaFoldDB" id="A0A7W9KIP9"/>
<dbReference type="InterPro" id="IPR010982">
    <property type="entry name" value="Lambda_DNA-bd_dom_sf"/>
</dbReference>
<gene>
    <name evidence="2" type="ORF">BJ998_004383</name>
</gene>
<comment type="caution">
    <text evidence="2">The sequence shown here is derived from an EMBL/GenBank/DDBJ whole genome shotgun (WGS) entry which is preliminary data.</text>
</comment>
<feature type="domain" description="DUF5919" evidence="1">
    <location>
        <begin position="127"/>
        <end position="244"/>
    </location>
</feature>
<dbReference type="InterPro" id="IPR045697">
    <property type="entry name" value="DUF5919"/>
</dbReference>
<dbReference type="Pfam" id="PF19319">
    <property type="entry name" value="DUF5919"/>
    <property type="match status" value="1"/>
</dbReference>
<dbReference type="InterPro" id="IPR001387">
    <property type="entry name" value="Cro/C1-type_HTH"/>
</dbReference>
<dbReference type="EMBL" id="JACHIR010000001">
    <property type="protein sequence ID" value="MBB5893187.1"/>
    <property type="molecule type" value="Genomic_DNA"/>
</dbReference>
<organism evidence="2 3">
    <name type="scientific">Kutzneria kofuensis</name>
    <dbReference type="NCBI Taxonomy" id="103725"/>
    <lineage>
        <taxon>Bacteria</taxon>
        <taxon>Bacillati</taxon>
        <taxon>Actinomycetota</taxon>
        <taxon>Actinomycetes</taxon>
        <taxon>Pseudonocardiales</taxon>
        <taxon>Pseudonocardiaceae</taxon>
        <taxon>Kutzneria</taxon>
    </lineage>
</organism>